<sequence length="47" mass="5499">MFQMIPILLQKSFFYPLPYHAMKPPSSRMRRSSMGDTIPYLIPLSIP</sequence>
<gene>
    <name evidence="1" type="ordered locus">KNP414_06067</name>
</gene>
<reference evidence="2" key="1">
    <citation type="submission" date="2011-06" db="EMBL/GenBank/DDBJ databases">
        <title>Complete genome sequence of Paenibacillus mucilaginosus KNP414.</title>
        <authorList>
            <person name="Wang J."/>
            <person name="Hu S."/>
            <person name="Hu X."/>
            <person name="Zhang B."/>
            <person name="Dong D."/>
            <person name="Zhang S."/>
            <person name="Zhao K."/>
            <person name="Wu D."/>
        </authorList>
    </citation>
    <scope>NUCLEOTIDE SEQUENCE [LARGE SCALE GENOMIC DNA]</scope>
    <source>
        <strain evidence="2">KNP414</strain>
    </source>
</reference>
<dbReference type="AlphaFoldDB" id="F8FGD1"/>
<proteinExistence type="predicted"/>
<dbReference type="HOGENOM" id="CLU_3171070_0_0_9"/>
<accession>F8FGD1</accession>
<reference evidence="1 2" key="2">
    <citation type="journal article" date="2013" name="Genome Announc.">
        <title>Genome Sequence of Growth-Improving Paenibacillus mucilaginosus Strain KNP414.</title>
        <authorList>
            <person name="Lu J.J."/>
            <person name="Wang J.F."/>
            <person name="Hu X.F."/>
        </authorList>
    </citation>
    <scope>NUCLEOTIDE SEQUENCE [LARGE SCALE GENOMIC DNA]</scope>
    <source>
        <strain evidence="1 2">KNP414</strain>
    </source>
</reference>
<evidence type="ECO:0000313" key="2">
    <source>
        <dbReference type="Proteomes" id="UP000006620"/>
    </source>
</evidence>
<name>F8FGD1_PAEMK</name>
<evidence type="ECO:0000313" key="1">
    <source>
        <dbReference type="EMBL" id="AEI44591.1"/>
    </source>
</evidence>
<dbReference type="EMBL" id="CP002869">
    <property type="protein sequence ID" value="AEI44591.1"/>
    <property type="molecule type" value="Genomic_DNA"/>
</dbReference>
<protein>
    <submittedName>
        <fullName evidence="1">Uncharacterized protein</fullName>
    </submittedName>
</protein>
<dbReference type="Proteomes" id="UP000006620">
    <property type="component" value="Chromosome"/>
</dbReference>
<organism evidence="1 2">
    <name type="scientific">Paenibacillus mucilaginosus (strain KNP414)</name>
    <dbReference type="NCBI Taxonomy" id="1036673"/>
    <lineage>
        <taxon>Bacteria</taxon>
        <taxon>Bacillati</taxon>
        <taxon>Bacillota</taxon>
        <taxon>Bacilli</taxon>
        <taxon>Bacillales</taxon>
        <taxon>Paenibacillaceae</taxon>
        <taxon>Paenibacillus</taxon>
    </lineage>
</organism>
<dbReference type="KEGG" id="pms:KNP414_06067"/>